<reference evidence="2 3" key="1">
    <citation type="submission" date="2020-04" db="EMBL/GenBank/DDBJ databases">
        <authorList>
            <person name="Hitch T.C.A."/>
            <person name="Wylensek D."/>
            <person name="Clavel T."/>
        </authorList>
    </citation>
    <scope>NUCLEOTIDE SEQUENCE [LARGE SCALE GENOMIC DNA]</scope>
    <source>
        <strain evidence="2 3">COR2-253-APC-1A</strain>
    </source>
</reference>
<dbReference type="Proteomes" id="UP000576225">
    <property type="component" value="Unassembled WGS sequence"/>
</dbReference>
<dbReference type="EMBL" id="JABAEW010000039">
    <property type="protein sequence ID" value="NMD88183.1"/>
    <property type="molecule type" value="Genomic_DNA"/>
</dbReference>
<dbReference type="GO" id="GO:0016758">
    <property type="term" value="F:hexosyltransferase activity"/>
    <property type="evidence" value="ECO:0007669"/>
    <property type="project" value="TreeGrafter"/>
</dbReference>
<dbReference type="RefSeq" id="WP_168963390.1">
    <property type="nucleotide sequence ID" value="NZ_JABAEW010000039.1"/>
</dbReference>
<dbReference type="InterPro" id="IPR050194">
    <property type="entry name" value="Glycosyltransferase_grp1"/>
</dbReference>
<name>A0A848B0H6_9BACT</name>
<evidence type="ECO:0000313" key="2">
    <source>
        <dbReference type="EMBL" id="NMD88183.1"/>
    </source>
</evidence>
<accession>A0A848B0H6</accession>
<dbReference type="InterPro" id="IPR001296">
    <property type="entry name" value="Glyco_trans_1"/>
</dbReference>
<keyword evidence="2" id="KW-0808">Transferase</keyword>
<dbReference type="PANTHER" id="PTHR45947">
    <property type="entry name" value="SULFOQUINOVOSYL TRANSFERASE SQD2"/>
    <property type="match status" value="1"/>
</dbReference>
<comment type="caution">
    <text evidence="2">The sequence shown here is derived from an EMBL/GenBank/DDBJ whole genome shotgun (WGS) entry which is preliminary data.</text>
</comment>
<proteinExistence type="predicted"/>
<dbReference type="CDD" id="cd03794">
    <property type="entry name" value="GT4_WbuB-like"/>
    <property type="match status" value="1"/>
</dbReference>
<feature type="domain" description="Glycosyl transferase family 1" evidence="1">
    <location>
        <begin position="208"/>
        <end position="370"/>
    </location>
</feature>
<gene>
    <name evidence="2" type="ORF">HF882_16480</name>
</gene>
<dbReference type="PANTHER" id="PTHR45947:SF3">
    <property type="entry name" value="SULFOQUINOVOSYL TRANSFERASE SQD2"/>
    <property type="match status" value="1"/>
</dbReference>
<evidence type="ECO:0000313" key="3">
    <source>
        <dbReference type="Proteomes" id="UP000576225"/>
    </source>
</evidence>
<dbReference type="Gene3D" id="3.40.50.2000">
    <property type="entry name" value="Glycogen Phosphorylase B"/>
    <property type="match status" value="2"/>
</dbReference>
<evidence type="ECO:0000259" key="1">
    <source>
        <dbReference type="Pfam" id="PF00534"/>
    </source>
</evidence>
<dbReference type="Pfam" id="PF00534">
    <property type="entry name" value="Glycos_transf_1"/>
    <property type="match status" value="1"/>
</dbReference>
<organism evidence="2 3">
    <name type="scientific">Victivallis vadensis</name>
    <dbReference type="NCBI Taxonomy" id="172901"/>
    <lineage>
        <taxon>Bacteria</taxon>
        <taxon>Pseudomonadati</taxon>
        <taxon>Lentisphaerota</taxon>
        <taxon>Lentisphaeria</taxon>
        <taxon>Victivallales</taxon>
        <taxon>Victivallaceae</taxon>
        <taxon>Victivallis</taxon>
    </lineage>
</organism>
<dbReference type="AlphaFoldDB" id="A0A848B0H6"/>
<sequence>MSTGKLLILTERFYPEEFLINDLAAEWVARNWKVEVLTQVPSYPHDRIFDSYRNLLFQTTSEWNGIPVHRVRTLLGYNRSVVRKIFNYLNFALLTSLWCLVHGWKYERVFIYHTGPLTMANAAVILHYFCRKKCVIWTQDIWPDAVYAYGFKPALWKKLLLDSYVRLIYSCCSTIGISSPGFKERLRPYTGKEIHYFPQWTQQDISLPLKKPTGKMVFTFAGNIGSVQNLELVLEAFGSLQTDAAELRLVGGGVHLERLVQLVKKKQWRNIVFTGRLPRERMPEIFQESDVLLLSLKPEFSLTVPAKFQAYLAAGRPIFGIITGDTARMIQAYEVGIAVSPELASVRQGFLDFLLQKPERFKQWSQNAQELSQTLFKRENIIQQLNQYCQPSA</sequence>
<dbReference type="SUPFAM" id="SSF53756">
    <property type="entry name" value="UDP-Glycosyltransferase/glycogen phosphorylase"/>
    <property type="match status" value="1"/>
</dbReference>
<protein>
    <submittedName>
        <fullName evidence="2">Glycosyltransferase family 4 protein</fullName>
    </submittedName>
</protein>